<evidence type="ECO:0000256" key="2">
    <source>
        <dbReference type="SAM" id="SignalP"/>
    </source>
</evidence>
<comment type="caution">
    <text evidence="3">The sequence shown here is derived from an EMBL/GenBank/DDBJ whole genome shotgun (WGS) entry which is preliminary data.</text>
</comment>
<evidence type="ECO:0000313" key="4">
    <source>
        <dbReference type="Proteomes" id="UP001610563"/>
    </source>
</evidence>
<accession>A0ABR4G051</accession>
<sequence>MKSTLFWVSLAPLVSRALAEATPTSATSTTSTTAAATCTASLIASLCDYPEPDEGTAVASDTDGAASCWRYCNANPPCDFVIFLEGNPYLGYGTCWLYPGETYDASLGSSEGCSNPYLDVYDQPVCSGGSPTSTASACEATRSPSAIASVCGYPTPPEDCFYDCAASSGASHCLSMCAERDACNYVVFNPHNPSNSPYRSGTCWMYPNGTYDADAASECDGEPEQFVYDNVCPKPSPSSSSSEAASSTSASSSAEETSSGTGTATTTSGSDSTAIAAEGATTTDENSAPAGLLLSGPLALGVAMVIWQAL</sequence>
<dbReference type="EMBL" id="JBFTWV010000077">
    <property type="protein sequence ID" value="KAL2788548.1"/>
    <property type="molecule type" value="Genomic_DNA"/>
</dbReference>
<evidence type="ECO:0000256" key="1">
    <source>
        <dbReference type="SAM" id="MobiDB-lite"/>
    </source>
</evidence>
<evidence type="ECO:0008006" key="5">
    <source>
        <dbReference type="Google" id="ProtNLM"/>
    </source>
</evidence>
<keyword evidence="4" id="KW-1185">Reference proteome</keyword>
<proteinExistence type="predicted"/>
<keyword evidence="2" id="KW-0732">Signal</keyword>
<dbReference type="Proteomes" id="UP001610563">
    <property type="component" value="Unassembled WGS sequence"/>
</dbReference>
<evidence type="ECO:0000313" key="3">
    <source>
        <dbReference type="EMBL" id="KAL2788548.1"/>
    </source>
</evidence>
<feature type="compositionally biased region" description="Low complexity" evidence="1">
    <location>
        <begin position="238"/>
        <end position="274"/>
    </location>
</feature>
<reference evidence="3 4" key="1">
    <citation type="submission" date="2024-07" db="EMBL/GenBank/DDBJ databases">
        <title>Section-level genome sequencing and comparative genomics of Aspergillus sections Usti and Cavernicolus.</title>
        <authorList>
            <consortium name="Lawrence Berkeley National Laboratory"/>
            <person name="Nybo J.L."/>
            <person name="Vesth T.C."/>
            <person name="Theobald S."/>
            <person name="Frisvad J.C."/>
            <person name="Larsen T.O."/>
            <person name="Kjaerboelling I."/>
            <person name="Rothschild-Mancinelli K."/>
            <person name="Lyhne E.K."/>
            <person name="Kogle M.E."/>
            <person name="Barry K."/>
            <person name="Clum A."/>
            <person name="Na H."/>
            <person name="Ledsgaard L."/>
            <person name="Lin J."/>
            <person name="Lipzen A."/>
            <person name="Kuo A."/>
            <person name="Riley R."/>
            <person name="Mondo S."/>
            <person name="Labutti K."/>
            <person name="Haridas S."/>
            <person name="Pangalinan J."/>
            <person name="Salamov A.A."/>
            <person name="Simmons B.A."/>
            <person name="Magnuson J.K."/>
            <person name="Chen J."/>
            <person name="Drula E."/>
            <person name="Henrissat B."/>
            <person name="Wiebenga A."/>
            <person name="Lubbers R.J."/>
            <person name="Gomes A.C."/>
            <person name="Makela M.R."/>
            <person name="Stajich J."/>
            <person name="Grigoriev I.V."/>
            <person name="Mortensen U.H."/>
            <person name="De Vries R.P."/>
            <person name="Baker S.E."/>
            <person name="Andersen M.R."/>
        </authorList>
    </citation>
    <scope>NUCLEOTIDE SEQUENCE [LARGE SCALE GENOMIC DNA]</scope>
    <source>
        <strain evidence="3 4">CBS 209.92</strain>
    </source>
</reference>
<gene>
    <name evidence="3" type="ORF">BJX66DRAFT_308516</name>
</gene>
<name>A0ABR4G051_9EURO</name>
<protein>
    <recommendedName>
        <fullName evidence="5">Apple domain-containing protein</fullName>
    </recommendedName>
</protein>
<feature type="region of interest" description="Disordered" evidence="1">
    <location>
        <begin position="231"/>
        <end position="274"/>
    </location>
</feature>
<organism evidence="3 4">
    <name type="scientific">Aspergillus keveii</name>
    <dbReference type="NCBI Taxonomy" id="714993"/>
    <lineage>
        <taxon>Eukaryota</taxon>
        <taxon>Fungi</taxon>
        <taxon>Dikarya</taxon>
        <taxon>Ascomycota</taxon>
        <taxon>Pezizomycotina</taxon>
        <taxon>Eurotiomycetes</taxon>
        <taxon>Eurotiomycetidae</taxon>
        <taxon>Eurotiales</taxon>
        <taxon>Aspergillaceae</taxon>
        <taxon>Aspergillus</taxon>
        <taxon>Aspergillus subgen. Nidulantes</taxon>
    </lineage>
</organism>
<feature type="signal peptide" evidence="2">
    <location>
        <begin position="1"/>
        <end position="19"/>
    </location>
</feature>
<feature type="chain" id="PRO_5046151912" description="Apple domain-containing protein" evidence="2">
    <location>
        <begin position="20"/>
        <end position="310"/>
    </location>
</feature>